<dbReference type="InterPro" id="IPR029068">
    <property type="entry name" value="Glyas_Bleomycin-R_OHBP_Dase"/>
</dbReference>
<dbReference type="InterPro" id="IPR028973">
    <property type="entry name" value="PhnB-like"/>
</dbReference>
<dbReference type="GO" id="GO:0032259">
    <property type="term" value="P:methylation"/>
    <property type="evidence" value="ECO:0007669"/>
    <property type="project" value="UniProtKB-KW"/>
</dbReference>
<evidence type="ECO:0000313" key="3">
    <source>
        <dbReference type="EMBL" id="SFL89767.1"/>
    </source>
</evidence>
<reference evidence="3 4" key="1">
    <citation type="submission" date="2016-10" db="EMBL/GenBank/DDBJ databases">
        <authorList>
            <person name="de Groot N.N."/>
        </authorList>
    </citation>
    <scope>NUCLEOTIDE SEQUENCE [LARGE SCALE GENOMIC DNA]</scope>
    <source>
        <strain evidence="3 4">Nm146</strain>
    </source>
</reference>
<dbReference type="Proteomes" id="UP000601736">
    <property type="component" value="Unassembled WGS sequence"/>
</dbReference>
<dbReference type="SUPFAM" id="SSF54593">
    <property type="entry name" value="Glyoxalase/Bleomycin resistance protein/Dihydroxybiphenyl dioxygenase"/>
    <property type="match status" value="1"/>
</dbReference>
<dbReference type="EMBL" id="CAJNAP010000001">
    <property type="protein sequence ID" value="CAE6486309.1"/>
    <property type="molecule type" value="Genomic_DNA"/>
</dbReference>
<keyword evidence="3" id="KW-0830">Ubiquinone</keyword>
<keyword evidence="4" id="KW-1185">Reference proteome</keyword>
<dbReference type="PIRSF" id="PIRSF021700">
    <property type="entry name" value="3_dmu_93_MTrfase"/>
    <property type="match status" value="1"/>
</dbReference>
<keyword evidence="3" id="KW-0489">Methyltransferase</keyword>
<dbReference type="AlphaFoldDB" id="A0A1I4LGM3"/>
<dbReference type="STRING" id="52442.SAMN05421880_10256"/>
<evidence type="ECO:0000313" key="4">
    <source>
        <dbReference type="Proteomes" id="UP000199561"/>
    </source>
</evidence>
<dbReference type="PANTHER" id="PTHR33990">
    <property type="entry name" value="PROTEIN YJDN-RELATED"/>
    <property type="match status" value="1"/>
</dbReference>
<sequence>MGFCVANEPNGLWKMQKITPCLWFNDQAEEAALFYTSIFKDAKILAVSRYSEAGKAIHEKQVGSVMTVSFELNGQVFTALNGAPMFTFNEAISFQVNCVTQEEVDYYWQELSEGGDEKAQQCGWLKDKYGVSWQIVPTILSELINGPDSEKSQRVLEAIFEMKKIDIAALLRAAD</sequence>
<dbReference type="PANTHER" id="PTHR33990:SF2">
    <property type="entry name" value="PHNB-LIKE DOMAIN-CONTAINING PROTEIN"/>
    <property type="match status" value="1"/>
</dbReference>
<evidence type="ECO:0000259" key="1">
    <source>
        <dbReference type="Pfam" id="PF06983"/>
    </source>
</evidence>
<organism evidence="3 4">
    <name type="scientific">Nitrosomonas nitrosa</name>
    <dbReference type="NCBI Taxonomy" id="52442"/>
    <lineage>
        <taxon>Bacteria</taxon>
        <taxon>Pseudomonadati</taxon>
        <taxon>Pseudomonadota</taxon>
        <taxon>Betaproteobacteria</taxon>
        <taxon>Nitrosomonadales</taxon>
        <taxon>Nitrosomonadaceae</taxon>
        <taxon>Nitrosomonas</taxon>
    </lineage>
</organism>
<dbReference type="EMBL" id="FOUF01000002">
    <property type="protein sequence ID" value="SFL89767.1"/>
    <property type="molecule type" value="Genomic_DNA"/>
</dbReference>
<feature type="domain" description="PhnB-like" evidence="1">
    <location>
        <begin position="16"/>
        <end position="136"/>
    </location>
</feature>
<proteinExistence type="predicted"/>
<dbReference type="Gene3D" id="3.10.180.10">
    <property type="entry name" value="2,3-Dihydroxybiphenyl 1,2-Dioxygenase, domain 1"/>
    <property type="match status" value="1"/>
</dbReference>
<keyword evidence="3" id="KW-0808">Transferase</keyword>
<dbReference type="InterPro" id="IPR009725">
    <property type="entry name" value="3_dmu_93_MTrfase"/>
</dbReference>
<dbReference type="Pfam" id="PF06983">
    <property type="entry name" value="3-dmu-9_3-mt"/>
    <property type="match status" value="1"/>
</dbReference>
<dbReference type="Proteomes" id="UP000199561">
    <property type="component" value="Unassembled WGS sequence"/>
</dbReference>
<reference evidence="2" key="2">
    <citation type="submission" date="2021-02" db="EMBL/GenBank/DDBJ databases">
        <authorList>
            <person name="Han P."/>
        </authorList>
    </citation>
    <scope>NUCLEOTIDE SEQUENCE</scope>
    <source>
        <strain evidence="2">Nitrosomonas nitrosa 18-3D</strain>
    </source>
</reference>
<protein>
    <submittedName>
        <fullName evidence="3">Glyoxalase superfamily enzyme, possibly 3-demethylubiquinone-9 3-methyltransferase</fullName>
    </submittedName>
</protein>
<gene>
    <name evidence="2" type="ORF">NMYAN_10385</name>
    <name evidence="3" type="ORF">SAMN05421880_10256</name>
</gene>
<evidence type="ECO:0000313" key="2">
    <source>
        <dbReference type="EMBL" id="CAE6486309.1"/>
    </source>
</evidence>
<name>A0A1I4LGM3_9PROT</name>
<dbReference type="GO" id="GO:0008168">
    <property type="term" value="F:methyltransferase activity"/>
    <property type="evidence" value="ECO:0007669"/>
    <property type="project" value="UniProtKB-KW"/>
</dbReference>
<dbReference type="CDD" id="cd06588">
    <property type="entry name" value="PhnB_like"/>
    <property type="match status" value="1"/>
</dbReference>
<accession>A0A1I4LGM3</accession>